<dbReference type="KEGG" id="amij:EQM06_04950"/>
<feature type="transmembrane region" description="Helical" evidence="1">
    <location>
        <begin position="184"/>
        <end position="207"/>
    </location>
</feature>
<reference evidence="2 3" key="1">
    <citation type="submission" date="2019-01" db="EMBL/GenBank/DDBJ databases">
        <title>Draft genomes of a novel of Aminipila strains.</title>
        <authorList>
            <person name="Ma S."/>
        </authorList>
    </citation>
    <scope>NUCLEOTIDE SEQUENCE [LARGE SCALE GENOMIC DNA]</scope>
    <source>
        <strain evidence="3">JN-39</strain>
    </source>
</reference>
<dbReference type="RefSeq" id="WP_128745273.1">
    <property type="nucleotide sequence ID" value="NZ_CP035281.1"/>
</dbReference>
<feature type="transmembrane region" description="Helical" evidence="1">
    <location>
        <begin position="61"/>
        <end position="82"/>
    </location>
</feature>
<name>A0A410PUM2_9FIRM</name>
<feature type="transmembrane region" description="Helical" evidence="1">
    <location>
        <begin position="250"/>
        <end position="273"/>
    </location>
</feature>
<dbReference type="GO" id="GO:0015661">
    <property type="term" value="F:L-lysine efflux transmembrane transporter activity"/>
    <property type="evidence" value="ECO:0007669"/>
    <property type="project" value="InterPro"/>
</dbReference>
<keyword evidence="1" id="KW-0812">Transmembrane</keyword>
<dbReference type="InterPro" id="IPR005642">
    <property type="entry name" value="LysO"/>
</dbReference>
<keyword evidence="1" id="KW-1133">Transmembrane helix</keyword>
<dbReference type="OrthoDB" id="371078at2"/>
<evidence type="ECO:0000313" key="3">
    <source>
        <dbReference type="Proteomes" id="UP000287601"/>
    </source>
</evidence>
<dbReference type="PANTHER" id="PTHR35804">
    <property type="entry name" value="LYSINE EXPORTER LYSO"/>
    <property type="match status" value="1"/>
</dbReference>
<sequence length="321" mass="34486">MTLMPFICLAAGLLVSIRPLPEKVLKGVDWIINIALIVLMITIGMNIGINDSVMLNLPVIGLNCVVISLSAIIGSVLLVVLVEKTLLPLSALQEKLHEEKMDVSQEMDISQEEEKKTSPLVWIMPVGIIAGAVIGYAFLPQSFSTYLNYSLYGSLICLYTGVGISLGTNRKVFEYIKVLGFKVIYIAVAIFAGSLTGGMLAGILLGLPLHVSMISAGGMSYYSITGAYMTQVYGIETGTYGFMVNVMREFFTVIFLPLLIKISKGSPIAGGAAGNMDTMLVPVTKFVGPELGLVALITGVILTFFVPFELPILSSLLNLFV</sequence>
<organism evidence="2 3">
    <name type="scientific">Aminipila luticellarii</name>
    <dbReference type="NCBI Taxonomy" id="2507160"/>
    <lineage>
        <taxon>Bacteria</taxon>
        <taxon>Bacillati</taxon>
        <taxon>Bacillota</taxon>
        <taxon>Clostridia</taxon>
        <taxon>Peptostreptococcales</taxon>
        <taxon>Anaerovoracaceae</taxon>
        <taxon>Aminipila</taxon>
    </lineage>
</organism>
<keyword evidence="3" id="KW-1185">Reference proteome</keyword>
<protein>
    <submittedName>
        <fullName evidence="2">Lysine exporter LysO family protein</fullName>
    </submittedName>
</protein>
<feature type="transmembrane region" description="Helical" evidence="1">
    <location>
        <begin position="120"/>
        <end position="139"/>
    </location>
</feature>
<evidence type="ECO:0000256" key="1">
    <source>
        <dbReference type="SAM" id="Phobius"/>
    </source>
</evidence>
<accession>A0A410PUM2</accession>
<gene>
    <name evidence="2" type="ORF">EQM06_04950</name>
</gene>
<dbReference type="AlphaFoldDB" id="A0A410PUM2"/>
<dbReference type="Proteomes" id="UP000287601">
    <property type="component" value="Chromosome"/>
</dbReference>
<proteinExistence type="predicted"/>
<feature type="transmembrane region" description="Helical" evidence="1">
    <location>
        <begin position="146"/>
        <end position="164"/>
    </location>
</feature>
<dbReference type="GO" id="GO:0005886">
    <property type="term" value="C:plasma membrane"/>
    <property type="evidence" value="ECO:0007669"/>
    <property type="project" value="TreeGrafter"/>
</dbReference>
<dbReference type="Pfam" id="PF03956">
    <property type="entry name" value="Lys_export"/>
    <property type="match status" value="2"/>
</dbReference>
<dbReference type="PANTHER" id="PTHR35804:SF1">
    <property type="entry name" value="LYSINE EXPORTER LYSO"/>
    <property type="match status" value="1"/>
</dbReference>
<evidence type="ECO:0000313" key="2">
    <source>
        <dbReference type="EMBL" id="QAT42623.1"/>
    </source>
</evidence>
<feature type="transmembrane region" description="Helical" evidence="1">
    <location>
        <begin position="293"/>
        <end position="320"/>
    </location>
</feature>
<feature type="transmembrane region" description="Helical" evidence="1">
    <location>
        <begin position="31"/>
        <end position="49"/>
    </location>
</feature>
<keyword evidence="1" id="KW-0472">Membrane</keyword>
<dbReference type="EMBL" id="CP035281">
    <property type="protein sequence ID" value="QAT42623.1"/>
    <property type="molecule type" value="Genomic_DNA"/>
</dbReference>